<comment type="caution">
    <text evidence="2">The sequence shown here is derived from an EMBL/GenBank/DDBJ whole genome shotgun (WGS) entry which is preliminary data.</text>
</comment>
<evidence type="ECO:0000313" key="3">
    <source>
        <dbReference type="Proteomes" id="UP001564760"/>
    </source>
</evidence>
<feature type="region of interest" description="Disordered" evidence="1">
    <location>
        <begin position="404"/>
        <end position="618"/>
    </location>
</feature>
<feature type="compositionally biased region" description="Polar residues" evidence="1">
    <location>
        <begin position="477"/>
        <end position="487"/>
    </location>
</feature>
<dbReference type="Proteomes" id="UP001564760">
    <property type="component" value="Unassembled WGS sequence"/>
</dbReference>
<name>A0ABV4C8D7_9MYCO</name>
<feature type="compositionally biased region" description="Acidic residues" evidence="1">
    <location>
        <begin position="434"/>
        <end position="443"/>
    </location>
</feature>
<accession>A0ABV4C8D7</accession>
<dbReference type="EMBL" id="JBGEDP010000002">
    <property type="protein sequence ID" value="MEY8018814.1"/>
    <property type="molecule type" value="Genomic_DNA"/>
</dbReference>
<organism evidence="2 3">
    <name type="scientific">Mycobacterium servetii</name>
    <dbReference type="NCBI Taxonomy" id="3237418"/>
    <lineage>
        <taxon>Bacteria</taxon>
        <taxon>Bacillati</taxon>
        <taxon>Actinomycetota</taxon>
        <taxon>Actinomycetes</taxon>
        <taxon>Mycobacteriales</taxon>
        <taxon>Mycobacteriaceae</taxon>
        <taxon>Mycobacterium</taxon>
    </lineage>
</organism>
<keyword evidence="3" id="KW-1185">Reference proteome</keyword>
<feature type="compositionally biased region" description="Low complexity" evidence="1">
    <location>
        <begin position="444"/>
        <end position="462"/>
    </location>
</feature>
<dbReference type="RefSeq" id="WP_369741883.1">
    <property type="nucleotide sequence ID" value="NZ_JBGEDP010000002.1"/>
</dbReference>
<evidence type="ECO:0000313" key="2">
    <source>
        <dbReference type="EMBL" id="MEY8018814.1"/>
    </source>
</evidence>
<feature type="compositionally biased region" description="Low complexity" evidence="1">
    <location>
        <begin position="404"/>
        <end position="415"/>
    </location>
</feature>
<gene>
    <name evidence="2" type="ORF">AB8998_29495</name>
</gene>
<evidence type="ECO:0000256" key="1">
    <source>
        <dbReference type="SAM" id="MobiDB-lite"/>
    </source>
</evidence>
<protein>
    <recommendedName>
        <fullName evidence="4">PE-PGRS family protein</fullName>
    </recommendedName>
</protein>
<feature type="compositionally biased region" description="Basic and acidic residues" evidence="1">
    <location>
        <begin position="540"/>
        <end position="560"/>
    </location>
</feature>
<evidence type="ECO:0008006" key="4">
    <source>
        <dbReference type="Google" id="ProtNLM"/>
    </source>
</evidence>
<reference evidence="2 3" key="1">
    <citation type="submission" date="2024-08" db="EMBL/GenBank/DDBJ databases">
        <title>Mycobacterium servetensis sp. nov., a novel rapid-growing mycobacterial species recovered from a human patient in Zaragoza, Spain.</title>
        <authorList>
            <person name="Tristancho-Baro A.I."/>
            <person name="Buenestado-Serrano S."/>
            <person name="Garcia De Viedma D."/>
            <person name="Milagro-Beamonte A."/>
            <person name="Burillo N."/>
            <person name="Sanz S."/>
            <person name="Lopez-Calleja A.I."/>
            <person name="Penas-Utrilla D."/>
            <person name="Guardingo M."/>
            <person name="Garcia M.J."/>
            <person name="Vinuelas-Bayon J."/>
        </authorList>
    </citation>
    <scope>NUCLEOTIDE SEQUENCE [LARGE SCALE GENOMIC DNA]</scope>
    <source>
        <strain evidence="3">HUMS_12744610</strain>
    </source>
</reference>
<proteinExistence type="predicted"/>
<feature type="compositionally biased region" description="Low complexity" evidence="1">
    <location>
        <begin position="491"/>
        <end position="519"/>
    </location>
</feature>
<sequence>MSIPTVQLTSVVSQRDIDALVSNLKTSLDGASATVTALAGAPGQTLQSALATAVSLNDSLWQGLTTATANPVLDDVLKALHTVSGGGLTRLAAAIKDADGTIVLTSEQLSDLLTSTLTGSLSTALTAVAGVVNDPLNAAKYIALLNSPLSIAGRVLNQSIAAAADLATNGIALGGTFVTAVTAQITNALNGVHNLIDAAKDVFPGNALIGGVLTAVQGIVSAPINVAVAGVNGLTTTVTDAADVVVSRLSDGASSVVSTWLGNGTTDGAVQDAISTIGAAPLSPSSYTAALTTLVGAGITTVGTVARTAGSFASLPFTVGANLTGTGAAMITTFISDAATATSGILRAVGMPALVYSMPKVLAAGVNAAINVAATAVKIGLRTVAGALDLGSTITGELTPHAAATAATSTPAVTPKRNSVTLAGTERATKDATDQVEDAEDTAAEAPAARKSPTSKKAAATALTEPTGSTIGDDPQPSATNESTVAHESTDPTVTATPAETTDTKTTPAATAPAVTRTTSGNTDTSRGDTDAVDKTTNPRRNDADTRKDSASPRDGRGPETTHAQRAVGTPRHARPDTAEGAASARTSPVARTHRDTAATSPAHRADPGDAAPHPHGK</sequence>